<evidence type="ECO:0000313" key="3">
    <source>
        <dbReference type="Proteomes" id="UP000240505"/>
    </source>
</evidence>
<organism evidence="2 3">
    <name type="scientific">Pseudoduganella armeniaca</name>
    <dbReference type="NCBI Taxonomy" id="2072590"/>
    <lineage>
        <taxon>Bacteria</taxon>
        <taxon>Pseudomonadati</taxon>
        <taxon>Pseudomonadota</taxon>
        <taxon>Betaproteobacteria</taxon>
        <taxon>Burkholderiales</taxon>
        <taxon>Oxalobacteraceae</taxon>
        <taxon>Telluria group</taxon>
        <taxon>Pseudoduganella</taxon>
    </lineage>
</organism>
<dbReference type="InterPro" id="IPR000873">
    <property type="entry name" value="AMP-dep_synth/lig_dom"/>
</dbReference>
<evidence type="ECO:0000313" key="2">
    <source>
        <dbReference type="EMBL" id="AVR98927.1"/>
    </source>
</evidence>
<keyword evidence="3" id="KW-1185">Reference proteome</keyword>
<dbReference type="Pfam" id="PF00501">
    <property type="entry name" value="AMP-binding"/>
    <property type="match status" value="1"/>
</dbReference>
<dbReference type="SUPFAM" id="SSF56801">
    <property type="entry name" value="Acetyl-CoA synthetase-like"/>
    <property type="match status" value="1"/>
</dbReference>
<reference evidence="2 3" key="1">
    <citation type="submission" date="2018-03" db="EMBL/GenBank/DDBJ databases">
        <title>Massilia armeniaca sp. nov., isolated from desert soil.</title>
        <authorList>
            <person name="Huang H."/>
            <person name="Ren M."/>
        </authorList>
    </citation>
    <scope>NUCLEOTIDE SEQUENCE [LARGE SCALE GENOMIC DNA]</scope>
    <source>
        <strain evidence="2 3">ZMN-3</strain>
    </source>
</reference>
<dbReference type="EMBL" id="CP028324">
    <property type="protein sequence ID" value="AVR98927.1"/>
    <property type="molecule type" value="Genomic_DNA"/>
</dbReference>
<dbReference type="GO" id="GO:0031177">
    <property type="term" value="F:phosphopantetheine binding"/>
    <property type="evidence" value="ECO:0007669"/>
    <property type="project" value="TreeGrafter"/>
</dbReference>
<protein>
    <recommendedName>
        <fullName evidence="1">AMP-dependent synthetase/ligase domain-containing protein</fullName>
    </recommendedName>
</protein>
<dbReference type="GO" id="GO:0044550">
    <property type="term" value="P:secondary metabolite biosynthetic process"/>
    <property type="evidence" value="ECO:0007669"/>
    <property type="project" value="TreeGrafter"/>
</dbReference>
<dbReference type="GO" id="GO:0005737">
    <property type="term" value="C:cytoplasm"/>
    <property type="evidence" value="ECO:0007669"/>
    <property type="project" value="TreeGrafter"/>
</dbReference>
<dbReference type="OrthoDB" id="6297021at2"/>
<dbReference type="GO" id="GO:0043041">
    <property type="term" value="P:amino acid activation for nonribosomal peptide biosynthetic process"/>
    <property type="evidence" value="ECO:0007669"/>
    <property type="project" value="TreeGrafter"/>
</dbReference>
<evidence type="ECO:0000259" key="1">
    <source>
        <dbReference type="Pfam" id="PF00501"/>
    </source>
</evidence>
<proteinExistence type="predicted"/>
<dbReference type="KEGG" id="masz:C9I28_27370"/>
<name>A0A2R4CGY9_9BURK</name>
<dbReference type="InterPro" id="IPR042099">
    <property type="entry name" value="ANL_N_sf"/>
</dbReference>
<accession>A0A2R4CGY9</accession>
<dbReference type="Gene3D" id="3.40.50.12780">
    <property type="entry name" value="N-terminal domain of ligase-like"/>
    <property type="match status" value="1"/>
</dbReference>
<dbReference type="AlphaFoldDB" id="A0A2R4CGY9"/>
<dbReference type="Proteomes" id="UP000240505">
    <property type="component" value="Chromosome"/>
</dbReference>
<dbReference type="PANTHER" id="PTHR45527">
    <property type="entry name" value="NONRIBOSOMAL PEPTIDE SYNTHETASE"/>
    <property type="match status" value="1"/>
</dbReference>
<dbReference type="PANTHER" id="PTHR45527:SF1">
    <property type="entry name" value="FATTY ACID SYNTHASE"/>
    <property type="match status" value="1"/>
</dbReference>
<gene>
    <name evidence="2" type="ORF">C9I28_27370</name>
</gene>
<sequence>MTLKPSANLAGASIPDTTLQRLFESAARQFGGGCAIRQGEHALSYADLNTRANQLAHYLIGQGVARDQLVAIHLERSIELVVTVLAVLKTGRPTCH</sequence>
<feature type="domain" description="AMP-dependent synthetase/ligase" evidence="1">
    <location>
        <begin position="23"/>
        <end position="91"/>
    </location>
</feature>